<evidence type="ECO:0000256" key="9">
    <source>
        <dbReference type="ARBA" id="ARBA00022723"/>
    </source>
</evidence>
<keyword evidence="9 17" id="KW-0479">Metal-binding</keyword>
<dbReference type="PANTHER" id="PTHR19271:SF16">
    <property type="entry name" value="CYTOCHROME B"/>
    <property type="match status" value="1"/>
</dbReference>
<dbReference type="GO" id="GO:0005743">
    <property type="term" value="C:mitochondrial inner membrane"/>
    <property type="evidence" value="ECO:0007669"/>
    <property type="project" value="UniProtKB-SubCell"/>
</dbReference>
<evidence type="ECO:0000256" key="15">
    <source>
        <dbReference type="ARBA" id="ARBA00023128"/>
    </source>
</evidence>
<dbReference type="GeneID" id="42266260"/>
<keyword evidence="8 17" id="KW-0812">Transmembrane</keyword>
<keyword evidence="14" id="KW-0830">Ubiquinone</keyword>
<dbReference type="CDD" id="cd00284">
    <property type="entry name" value="Cytochrome_b_N"/>
    <property type="match status" value="1"/>
</dbReference>
<comment type="similarity">
    <text evidence="17">Belongs to the cytochrome b family.</text>
</comment>
<dbReference type="EMBL" id="MF953591">
    <property type="protein sequence ID" value="AYF57123.1"/>
    <property type="molecule type" value="Genomic_DNA"/>
</dbReference>
<protein>
    <recommendedName>
        <fullName evidence="4 17">Cytochrome b</fullName>
    </recommendedName>
</protein>
<feature type="domain" description="Cytochrome b/b6 C-terminal region profile" evidence="19">
    <location>
        <begin position="211"/>
        <end position="377"/>
    </location>
</feature>
<evidence type="ECO:0000256" key="10">
    <source>
        <dbReference type="ARBA" id="ARBA00022792"/>
    </source>
</evidence>
<evidence type="ECO:0000256" key="6">
    <source>
        <dbReference type="ARBA" id="ARBA00022617"/>
    </source>
</evidence>
<dbReference type="Pfam" id="PF00033">
    <property type="entry name" value="Cytochrome_B"/>
    <property type="match status" value="1"/>
</dbReference>
<dbReference type="Gene3D" id="1.20.810.10">
    <property type="entry name" value="Cytochrome Bc1 Complex, Chain C"/>
    <property type="match status" value="1"/>
</dbReference>
<keyword evidence="12 17" id="KW-1133">Transmembrane helix</keyword>
<dbReference type="InterPro" id="IPR048259">
    <property type="entry name" value="Cytochrome_b_N_euk/bac"/>
</dbReference>
<dbReference type="InterPro" id="IPR005798">
    <property type="entry name" value="Cyt_b/b6_C"/>
</dbReference>
<dbReference type="GO" id="GO:0008121">
    <property type="term" value="F:quinol-cytochrome-c reductase activity"/>
    <property type="evidence" value="ECO:0007669"/>
    <property type="project" value="TreeGrafter"/>
</dbReference>
<evidence type="ECO:0000256" key="7">
    <source>
        <dbReference type="ARBA" id="ARBA00022660"/>
    </source>
</evidence>
<comment type="subcellular location">
    <subcellularLocation>
        <location evidence="2">Mitochondrion inner membrane</location>
        <topology evidence="2">Multi-pass membrane protein</topology>
    </subcellularLocation>
</comment>
<dbReference type="InterPro" id="IPR036150">
    <property type="entry name" value="Cyt_b/b6_C_sf"/>
</dbReference>
<dbReference type="GO" id="GO:0006122">
    <property type="term" value="P:mitochondrial electron transport, ubiquinol to cytochrome c"/>
    <property type="evidence" value="ECO:0007669"/>
    <property type="project" value="TreeGrafter"/>
</dbReference>
<dbReference type="InterPro" id="IPR027387">
    <property type="entry name" value="Cytb/b6-like_sf"/>
</dbReference>
<evidence type="ECO:0000256" key="8">
    <source>
        <dbReference type="ARBA" id="ARBA00022692"/>
    </source>
</evidence>
<evidence type="ECO:0000256" key="12">
    <source>
        <dbReference type="ARBA" id="ARBA00022989"/>
    </source>
</evidence>
<feature type="transmembrane region" description="Helical" evidence="17">
    <location>
        <begin position="276"/>
        <end position="305"/>
    </location>
</feature>
<comment type="subunit">
    <text evidence="3">The main subunits of complex b-c1 are: cytochrome b, cytochrome c1 and the Rieske protein.</text>
</comment>
<feature type="transmembrane region" description="Helical" evidence="17">
    <location>
        <begin position="358"/>
        <end position="376"/>
    </location>
</feature>
<sequence>MKMMKKFNFLKNFKILKSVVLDLPAGMNLNFMWNFGSLLGLCLMSQLVSGLVLSLHYHNGVEEAFNSIIFIQRDINLGWLIRFFHVNGVSGFFIFIYLHLFRGLYFNCFNLGGVWSVGVVLLISLMGSAFFGYVLPYGQMSYWGATVITNLMSVLPYIGKNLVIWVWGGFAVGDATILRFFIFHFILPFVMLILIVAHLYYLHESGSNNYLGLDSNKNKIMFSFFIMKDFLGFLIYLWLLVVVCLKFPYIFGDSENFFKANSLLTPNHIKPEWYFLWAYAILRCVPSKVGGVVLLAMGVMIFFVLPMFKVSLMNMKFYFMGVMSFWVFVYNLILLTWIGGSPAEDPYYTFSQIFSVYYFFYFYLAIFFMVDMKILFY</sequence>
<name>A0A5H2QB46_9BILA</name>
<feature type="transmembrane region" description="Helical" evidence="17">
    <location>
        <begin position="79"/>
        <end position="101"/>
    </location>
</feature>
<feature type="transmembrane region" description="Helical" evidence="17">
    <location>
        <begin position="147"/>
        <end position="168"/>
    </location>
</feature>
<evidence type="ECO:0000259" key="18">
    <source>
        <dbReference type="PROSITE" id="PS51002"/>
    </source>
</evidence>
<keyword evidence="10" id="KW-0999">Mitochondrion inner membrane</keyword>
<dbReference type="PROSITE" id="PS51002">
    <property type="entry name" value="CYTB_NTER"/>
    <property type="match status" value="1"/>
</dbReference>
<comment type="function">
    <text evidence="1 17">Component of the ubiquinol-cytochrome c reductase complex (complex III or cytochrome b-c1 complex) that is part of the mitochondrial respiratory chain. The b-c1 complex mediates electron transfer from ubiquinol to cytochrome c. Contributes to the generation of a proton gradient across the mitochondrial membrane that is then used for ATP synthesis.</text>
</comment>
<feature type="transmembrane region" description="Helical" evidence="17">
    <location>
        <begin position="113"/>
        <end position="135"/>
    </location>
</feature>
<keyword evidence="7 17" id="KW-0679">Respiratory chain</keyword>
<feature type="transmembrane region" description="Helical" evidence="17">
    <location>
        <begin position="180"/>
        <end position="202"/>
    </location>
</feature>
<evidence type="ECO:0000256" key="13">
    <source>
        <dbReference type="ARBA" id="ARBA00023004"/>
    </source>
</evidence>
<dbReference type="RefSeq" id="YP_009706309.1">
    <property type="nucleotide sequence ID" value="NC_045069.1"/>
</dbReference>
<comment type="cofactor">
    <cofactor evidence="17">
        <name>heme b</name>
        <dbReference type="ChEBI" id="CHEBI:60344"/>
    </cofactor>
    <text evidence="17">Binds 2 heme groups non-covalently.</text>
</comment>
<gene>
    <name evidence="20" type="primary">CYTB</name>
</gene>
<reference evidence="20" key="1">
    <citation type="submission" date="2017-09" db="EMBL/GenBank/DDBJ databases">
        <title>The mitochondrial genome of Semnoderes armiger (Kinorhyncha: Cyclorhagidae).</title>
        <authorList>
            <person name="Zeyl Fiskebeck E.M.L."/>
            <person name="Dimitrov D."/>
            <person name="Bachmann L."/>
        </authorList>
    </citation>
    <scope>NUCLEOTIDE SEQUENCE</scope>
</reference>
<keyword evidence="13 17" id="KW-0408">Iron</keyword>
<dbReference type="PROSITE" id="PS51003">
    <property type="entry name" value="CYTB_CTER"/>
    <property type="match status" value="1"/>
</dbReference>
<evidence type="ECO:0000256" key="14">
    <source>
        <dbReference type="ARBA" id="ARBA00023075"/>
    </source>
</evidence>
<feature type="domain" description="Cytochrome b/b6 N-terminal region profile" evidence="18">
    <location>
        <begin position="1"/>
        <end position="211"/>
    </location>
</feature>
<dbReference type="GO" id="GO:0016491">
    <property type="term" value="F:oxidoreductase activity"/>
    <property type="evidence" value="ECO:0007669"/>
    <property type="project" value="UniProtKB-UniRule"/>
</dbReference>
<keyword evidence="6 17" id="KW-0349">Heme</keyword>
<feature type="transmembrane region" description="Helical" evidence="17">
    <location>
        <begin position="31"/>
        <end position="58"/>
    </location>
</feature>
<dbReference type="SUPFAM" id="SSF81342">
    <property type="entry name" value="Transmembrane di-heme cytochromes"/>
    <property type="match status" value="1"/>
</dbReference>
<evidence type="ECO:0000256" key="5">
    <source>
        <dbReference type="ARBA" id="ARBA00022448"/>
    </source>
</evidence>
<evidence type="ECO:0000256" key="2">
    <source>
        <dbReference type="ARBA" id="ARBA00004448"/>
    </source>
</evidence>
<dbReference type="Pfam" id="PF00032">
    <property type="entry name" value="Cytochrom_B_C"/>
    <property type="match status" value="1"/>
</dbReference>
<keyword evidence="15 17" id="KW-0496">Mitochondrion</keyword>
<proteinExistence type="inferred from homology"/>
<evidence type="ECO:0000256" key="1">
    <source>
        <dbReference type="ARBA" id="ARBA00002566"/>
    </source>
</evidence>
<evidence type="ECO:0000256" key="3">
    <source>
        <dbReference type="ARBA" id="ARBA00011649"/>
    </source>
</evidence>
<evidence type="ECO:0000256" key="4">
    <source>
        <dbReference type="ARBA" id="ARBA00013531"/>
    </source>
</evidence>
<dbReference type="AlphaFoldDB" id="A0A5H2QB46"/>
<evidence type="ECO:0000256" key="17">
    <source>
        <dbReference type="RuleBase" id="RU362117"/>
    </source>
</evidence>
<keyword evidence="11 17" id="KW-0249">Electron transport</keyword>
<keyword evidence="16 17" id="KW-0472">Membrane</keyword>
<dbReference type="PANTHER" id="PTHR19271">
    <property type="entry name" value="CYTOCHROME B"/>
    <property type="match status" value="1"/>
</dbReference>
<dbReference type="InterPro" id="IPR016174">
    <property type="entry name" value="Di-haem_cyt_TM"/>
</dbReference>
<evidence type="ECO:0000259" key="19">
    <source>
        <dbReference type="PROSITE" id="PS51003"/>
    </source>
</evidence>
<evidence type="ECO:0000256" key="11">
    <source>
        <dbReference type="ARBA" id="ARBA00022982"/>
    </source>
</evidence>
<accession>A0A5H2QB46</accession>
<feature type="transmembrane region" description="Helical" evidence="17">
    <location>
        <begin position="317"/>
        <end position="338"/>
    </location>
</feature>
<dbReference type="CTD" id="4519"/>
<geneLocation type="mitochondrion" evidence="20"/>
<organism evidence="20">
    <name type="scientific">Semnoderes armiger</name>
    <dbReference type="NCBI Taxonomy" id="1415233"/>
    <lineage>
        <taxon>Eukaryota</taxon>
        <taxon>Metazoa</taxon>
        <taxon>Ecdysozoa</taxon>
        <taxon>Scalidophora</taxon>
        <taxon>Kinorhyncha</taxon>
        <taxon>Cyclorhagida</taxon>
        <taxon>Kentrorhagata</taxon>
        <taxon>Semnoderidae</taxon>
        <taxon>Semnoderes</taxon>
    </lineage>
</organism>
<dbReference type="GO" id="GO:0046872">
    <property type="term" value="F:metal ion binding"/>
    <property type="evidence" value="ECO:0007669"/>
    <property type="project" value="UniProtKB-UniRule"/>
</dbReference>
<feature type="transmembrane region" description="Helical" evidence="17">
    <location>
        <begin position="230"/>
        <end position="251"/>
    </location>
</feature>
<keyword evidence="5 17" id="KW-0813">Transport</keyword>
<dbReference type="SUPFAM" id="SSF81648">
    <property type="entry name" value="a domain/subunit of cytochrome bc1 complex (Ubiquinol-cytochrome c reductase)"/>
    <property type="match status" value="1"/>
</dbReference>
<evidence type="ECO:0000256" key="16">
    <source>
        <dbReference type="ARBA" id="ARBA00023136"/>
    </source>
</evidence>
<evidence type="ECO:0000313" key="20">
    <source>
        <dbReference type="EMBL" id="AYF57123.1"/>
    </source>
</evidence>
<dbReference type="InterPro" id="IPR005797">
    <property type="entry name" value="Cyt_b/b6_N"/>
</dbReference>